<evidence type="ECO:0000313" key="3">
    <source>
        <dbReference type="EMBL" id="UTU55262.1"/>
    </source>
</evidence>
<keyword evidence="4" id="KW-1185">Reference proteome</keyword>
<dbReference type="Pfam" id="PF00486">
    <property type="entry name" value="Trans_reg_C"/>
    <property type="match status" value="1"/>
</dbReference>
<proteinExistence type="predicted"/>
<dbReference type="SMART" id="SM00862">
    <property type="entry name" value="Trans_reg_C"/>
    <property type="match status" value="1"/>
</dbReference>
<gene>
    <name evidence="3" type="ORF">LRP29_31605</name>
</gene>
<evidence type="ECO:0000259" key="2">
    <source>
        <dbReference type="SMART" id="SM00862"/>
    </source>
</evidence>
<accession>A0AB38TMS8</accession>
<evidence type="ECO:0000256" key="1">
    <source>
        <dbReference type="ARBA" id="ARBA00023125"/>
    </source>
</evidence>
<evidence type="ECO:0000313" key="4">
    <source>
        <dbReference type="Proteomes" id="UP001060070"/>
    </source>
</evidence>
<feature type="domain" description="OmpR/PhoB-type" evidence="2">
    <location>
        <begin position="6"/>
        <end position="81"/>
    </location>
</feature>
<dbReference type="SUPFAM" id="SSF46894">
    <property type="entry name" value="C-terminal effector domain of the bipartite response regulators"/>
    <property type="match status" value="1"/>
</dbReference>
<protein>
    <submittedName>
        <fullName evidence="3">Winged helix-turn-helix domain-containing protein</fullName>
    </submittedName>
</protein>
<dbReference type="InterPro" id="IPR001867">
    <property type="entry name" value="OmpR/PhoB-type_DNA-bd"/>
</dbReference>
<reference evidence="3 4" key="1">
    <citation type="journal article" date="2022" name="Microbiol. Resour. Announc.">
        <title>Complete Genome Sequence of Mesorhizobium ciceri Strain R30, a Rhizobium Used as a Commercial Inoculant for Chickpea in Argentina.</title>
        <authorList>
            <person name="Foresto E."/>
            <person name="Revale S."/>
            <person name="Primo E."/>
            <person name="Nievas F."/>
            <person name="Carezzano E."/>
            <person name="Puente M."/>
            <person name="Alzari P."/>
            <person name="Mart M."/>
            <person name="Ben-Assaya M."/>
            <person name="Mornico D."/>
            <person name="Santoro M."/>
            <person name="Mart F."/>
            <person name="Giordano W."/>
            <person name="Bogino P."/>
        </authorList>
    </citation>
    <scope>NUCLEOTIDE SEQUENCE [LARGE SCALE GENOMIC DNA]</scope>
    <source>
        <strain evidence="3 4">R30</strain>
    </source>
</reference>
<dbReference type="Proteomes" id="UP001060070">
    <property type="component" value="Plasmid unnamed"/>
</dbReference>
<dbReference type="GO" id="GO:0003677">
    <property type="term" value="F:DNA binding"/>
    <property type="evidence" value="ECO:0007669"/>
    <property type="project" value="UniProtKB-KW"/>
</dbReference>
<dbReference type="InterPro" id="IPR036388">
    <property type="entry name" value="WH-like_DNA-bd_sf"/>
</dbReference>
<sequence>MRDQFNRTIAVRHQTFAVFRHLLENADRVITKDELMTAVWNGLAVTDDSLVQCIHEIRAALTTVARPSCRQCRRAVTGWSFPQMPDQE</sequence>
<dbReference type="RefSeq" id="WP_245467552.1">
    <property type="nucleotide sequence ID" value="NZ_CP088148.1"/>
</dbReference>
<organism evidence="3 4">
    <name type="scientific">Mesorhizobium ciceri</name>
    <dbReference type="NCBI Taxonomy" id="39645"/>
    <lineage>
        <taxon>Bacteria</taxon>
        <taxon>Pseudomonadati</taxon>
        <taxon>Pseudomonadota</taxon>
        <taxon>Alphaproteobacteria</taxon>
        <taxon>Hyphomicrobiales</taxon>
        <taxon>Phyllobacteriaceae</taxon>
        <taxon>Mesorhizobium</taxon>
    </lineage>
</organism>
<dbReference type="EMBL" id="CP088148">
    <property type="protein sequence ID" value="UTU55262.1"/>
    <property type="molecule type" value="Genomic_DNA"/>
</dbReference>
<dbReference type="Gene3D" id="1.10.10.10">
    <property type="entry name" value="Winged helix-like DNA-binding domain superfamily/Winged helix DNA-binding domain"/>
    <property type="match status" value="1"/>
</dbReference>
<dbReference type="InterPro" id="IPR016032">
    <property type="entry name" value="Sig_transdc_resp-reg_C-effctor"/>
</dbReference>
<name>A0AB38TMS8_9HYPH</name>
<dbReference type="GO" id="GO:0000160">
    <property type="term" value="P:phosphorelay signal transduction system"/>
    <property type="evidence" value="ECO:0007669"/>
    <property type="project" value="InterPro"/>
</dbReference>
<dbReference type="AlphaFoldDB" id="A0AB38TMS8"/>
<keyword evidence="1" id="KW-0238">DNA-binding</keyword>
<geneLocation type="plasmid" evidence="3 4">
    <name>unnamed</name>
</geneLocation>
<keyword evidence="3" id="KW-0614">Plasmid</keyword>
<dbReference type="GO" id="GO:0006355">
    <property type="term" value="P:regulation of DNA-templated transcription"/>
    <property type="evidence" value="ECO:0007669"/>
    <property type="project" value="InterPro"/>
</dbReference>